<dbReference type="AlphaFoldDB" id="A0A1I6PVK0"/>
<proteinExistence type="predicted"/>
<dbReference type="Proteomes" id="UP000183209">
    <property type="component" value="Unassembled WGS sequence"/>
</dbReference>
<organism evidence="2 3">
    <name type="scientific">Zhouia amylolytica</name>
    <dbReference type="NCBI Taxonomy" id="376730"/>
    <lineage>
        <taxon>Bacteria</taxon>
        <taxon>Pseudomonadati</taxon>
        <taxon>Bacteroidota</taxon>
        <taxon>Flavobacteriia</taxon>
        <taxon>Flavobacteriales</taxon>
        <taxon>Flavobacteriaceae</taxon>
        <taxon>Zhouia</taxon>
    </lineage>
</organism>
<evidence type="ECO:0000313" key="3">
    <source>
        <dbReference type="Proteomes" id="UP000183209"/>
    </source>
</evidence>
<gene>
    <name evidence="2" type="ORF">SAMN04487906_0499</name>
</gene>
<dbReference type="EMBL" id="FPAG01000001">
    <property type="protein sequence ID" value="SFS44229.1"/>
    <property type="molecule type" value="Genomic_DNA"/>
</dbReference>
<dbReference type="RefSeq" id="WP_074976660.1">
    <property type="nucleotide sequence ID" value="NZ_FPAG01000001.1"/>
</dbReference>
<feature type="region of interest" description="Disordered" evidence="1">
    <location>
        <begin position="241"/>
        <end position="260"/>
    </location>
</feature>
<reference evidence="2 3" key="1">
    <citation type="submission" date="2016-10" db="EMBL/GenBank/DDBJ databases">
        <authorList>
            <person name="de Groot N.N."/>
        </authorList>
    </citation>
    <scope>NUCLEOTIDE SEQUENCE [LARGE SCALE GENOMIC DNA]</scope>
    <source>
        <strain evidence="2 3">CGMCC 1.6114</strain>
    </source>
</reference>
<protein>
    <submittedName>
        <fullName evidence="2">Uncharacterized protein</fullName>
    </submittedName>
</protein>
<name>A0A1I6PVK0_9FLAO</name>
<sequence>MPLNNEKKSNHRLSPESIKSSKEFTYASQAASILKKKLAPLVFNSEGKKLHKLLQSVVIAILTTGPVALKGKRQLGHGNVGLLKGTELNQHTKFDSLAHFMFTRIEIEPTNGKVVVRVPAIASSDINWPEKAVQVVLRIRCLLIDPDKEGFAATVFETAPLISSVYGTLSKAKKALLKVGDTEGKVILVAAGISFIRTDGNGTEPYESYNRKHYAARILEAVFIKDGKVVVFKEQTKVKQVEVPSDTSIPEKSQWEDDEE</sequence>
<evidence type="ECO:0000313" key="2">
    <source>
        <dbReference type="EMBL" id="SFS44229.1"/>
    </source>
</evidence>
<accession>A0A1I6PVK0</accession>
<evidence type="ECO:0000256" key="1">
    <source>
        <dbReference type="SAM" id="MobiDB-lite"/>
    </source>
</evidence>